<dbReference type="GO" id="GO:0003725">
    <property type="term" value="F:double-stranded RNA binding"/>
    <property type="evidence" value="ECO:0007669"/>
    <property type="project" value="TreeGrafter"/>
</dbReference>
<dbReference type="Gene3D" id="3.30.460.10">
    <property type="entry name" value="Beta Polymerase, domain 2"/>
    <property type="match status" value="1"/>
</dbReference>
<evidence type="ECO:0000256" key="1">
    <source>
        <dbReference type="ARBA" id="ARBA00023118"/>
    </source>
</evidence>
<name>A6W314_MARMS</name>
<dbReference type="GO" id="GO:0051607">
    <property type="term" value="P:defense response to virus"/>
    <property type="evidence" value="ECO:0007669"/>
    <property type="project" value="UniProtKB-KW"/>
</dbReference>
<dbReference type="CDD" id="cd05400">
    <property type="entry name" value="NT_2-5OAS_ClassI-CCAase"/>
    <property type="match status" value="1"/>
</dbReference>
<dbReference type="OrthoDB" id="8887021at2"/>
<dbReference type="Gene3D" id="1.10.1410.20">
    <property type="entry name" value="2'-5'-oligoadenylate synthetase 1, domain 2"/>
    <property type="match status" value="1"/>
</dbReference>
<dbReference type="eggNOG" id="COG1746">
    <property type="taxonomic scope" value="Bacteria"/>
</dbReference>
<dbReference type="SUPFAM" id="SSF81631">
    <property type="entry name" value="PAP/OAS1 substrate-binding domain"/>
    <property type="match status" value="1"/>
</dbReference>
<dbReference type="InterPro" id="IPR043519">
    <property type="entry name" value="NT_sf"/>
</dbReference>
<proteinExistence type="predicted"/>
<keyword evidence="1" id="KW-0051">Antiviral defense</keyword>
<dbReference type="KEGG" id="mmw:Mmwyl1_4197"/>
<dbReference type="NCBIfam" id="NF041116">
    <property type="entry name" value="CBASS_cyclase_a"/>
    <property type="match status" value="1"/>
</dbReference>
<dbReference type="AlphaFoldDB" id="A6W314"/>
<sequence length="315" mass="36252">MPLSNTQIRYYDSKVLRLPKEKREAYNAQVDRLISALRKTLKEQDKITIKRVVKAGSFAKHTILRKTSDSPVDVDVVFYISGKKVAEESYDSLSQKIHDALLTLYPNKAVEDFKIQRKAATVTFVGSGLDVDIVPVIENPDKEGYGWQFDRFDRSKTETCAPCQIKFVKDRKDEDPDFRTLVRLAKRWRNNMECPLKSFHIELIMAHVLEVNGKEGTLEKRFMDFLLYIAESELLEVISFPENRIVPSFNDLVVILDPVCDTNNVASRITEDERKEIVRLADESWATANFASVEGDYDLWKELFGRLFKVEDAAS</sequence>
<reference evidence="2" key="1">
    <citation type="submission" date="2007-06" db="EMBL/GenBank/DDBJ databases">
        <title>Complete sequence of Marinomonas sp. MWYL1.</title>
        <authorList>
            <consortium name="US DOE Joint Genome Institute"/>
            <person name="Copeland A."/>
            <person name="Lucas S."/>
            <person name="Lapidus A."/>
            <person name="Barry K."/>
            <person name="Glavina del Rio T."/>
            <person name="Dalin E."/>
            <person name="Tice H."/>
            <person name="Pitluck S."/>
            <person name="Kiss H."/>
            <person name="Brettin T."/>
            <person name="Bruce D."/>
            <person name="Detter J.C."/>
            <person name="Han C."/>
            <person name="Schmutz J."/>
            <person name="Larimer F."/>
            <person name="Land M."/>
            <person name="Hauser L."/>
            <person name="Kyrpides N."/>
            <person name="Kim E."/>
            <person name="Johnston A.W.B."/>
            <person name="Todd J.D."/>
            <person name="Rogers R."/>
            <person name="Wexler M."/>
            <person name="Bond P.L."/>
            <person name="Li Y."/>
            <person name="Richardson P."/>
        </authorList>
    </citation>
    <scope>NUCLEOTIDE SEQUENCE [LARGE SCALE GENOMIC DNA]</scope>
    <source>
        <strain evidence="2">MWYL1</strain>
    </source>
</reference>
<dbReference type="GO" id="GO:0005829">
    <property type="term" value="C:cytosol"/>
    <property type="evidence" value="ECO:0007669"/>
    <property type="project" value="TreeGrafter"/>
</dbReference>
<dbReference type="PANTHER" id="PTHR11258">
    <property type="entry name" value="2-5 OLIGOADENYLATE SYNTHETASE"/>
    <property type="match status" value="1"/>
</dbReference>
<protein>
    <recommendedName>
        <fullName evidence="3">Nucleotidyltransferase</fullName>
    </recommendedName>
</protein>
<dbReference type="InterPro" id="IPR053445">
    <property type="entry name" value="CBASS_cN_synthase"/>
</dbReference>
<dbReference type="EMBL" id="CP000749">
    <property type="protein sequence ID" value="ABR73093.1"/>
    <property type="molecule type" value="Genomic_DNA"/>
</dbReference>
<evidence type="ECO:0008006" key="3">
    <source>
        <dbReference type="Google" id="ProtNLM"/>
    </source>
</evidence>
<dbReference type="SUPFAM" id="SSF81301">
    <property type="entry name" value="Nucleotidyltransferase"/>
    <property type="match status" value="1"/>
</dbReference>
<dbReference type="STRING" id="400668.Mmwyl1_4197"/>
<dbReference type="GO" id="GO:0016020">
    <property type="term" value="C:membrane"/>
    <property type="evidence" value="ECO:0007669"/>
    <property type="project" value="TreeGrafter"/>
</dbReference>
<dbReference type="InterPro" id="IPR006116">
    <property type="entry name" value="NT_2-5OAS_ClassI-CCAase"/>
</dbReference>
<dbReference type="Pfam" id="PF18144">
    <property type="entry name" value="SMODS"/>
    <property type="match status" value="1"/>
</dbReference>
<evidence type="ECO:0000313" key="2">
    <source>
        <dbReference type="EMBL" id="ABR73093.1"/>
    </source>
</evidence>
<dbReference type="PANTHER" id="PTHR11258:SF11">
    <property type="entry name" value="C2H2-TYPE DOMAIN-CONTAINING PROTEIN"/>
    <property type="match status" value="1"/>
</dbReference>
<organism evidence="2">
    <name type="scientific">Marinomonas sp. (strain MWYL1)</name>
    <dbReference type="NCBI Taxonomy" id="400668"/>
    <lineage>
        <taxon>Bacteria</taxon>
        <taxon>Pseudomonadati</taxon>
        <taxon>Pseudomonadota</taxon>
        <taxon>Gammaproteobacteria</taxon>
        <taxon>Oceanospirillales</taxon>
        <taxon>Oceanospirillaceae</taxon>
        <taxon>Marinomonas</taxon>
    </lineage>
</organism>
<dbReference type="HOGENOM" id="CLU_073286_0_0_6"/>
<dbReference type="GO" id="GO:0001730">
    <property type="term" value="F:2'-5'-oligoadenylate synthetase activity"/>
    <property type="evidence" value="ECO:0007669"/>
    <property type="project" value="TreeGrafter"/>
</dbReference>
<accession>A6W314</accession>
<gene>
    <name evidence="2" type="ordered locus">Mmwyl1_4197</name>
</gene>